<protein>
    <submittedName>
        <fullName evidence="3">Integrase</fullName>
    </submittedName>
</protein>
<dbReference type="GO" id="GO:0015074">
    <property type="term" value="P:DNA integration"/>
    <property type="evidence" value="ECO:0007669"/>
    <property type="project" value="InterPro"/>
</dbReference>
<dbReference type="InterPro" id="IPR002104">
    <property type="entry name" value="Integrase_catalytic"/>
</dbReference>
<evidence type="ECO:0000256" key="1">
    <source>
        <dbReference type="ARBA" id="ARBA00023172"/>
    </source>
</evidence>
<dbReference type="PROSITE" id="PS51898">
    <property type="entry name" value="TYR_RECOMBINASE"/>
    <property type="match status" value="1"/>
</dbReference>
<dbReference type="Gene3D" id="1.10.443.10">
    <property type="entry name" value="Intergrase catalytic core"/>
    <property type="match status" value="1"/>
</dbReference>
<sequence>MNITKKQFEEFPKVDYIFGEYMHKYKMHMDKEYRGLSKDDTFIDVKKIKAWQHSYKINYYNIMLFDKYLYMKYKDTDFSIRDIREIHIQEFLDFSYNVMKNKPITINQKLVSLRMIMKYICKYYNVLPYNIALMVPKLKIDSVKPTSISYSDIKKILSILREKNYGIRDVCICKIIMTTGMKITSVFNMKVNDVDLNNRLLRYDNLGKEFFYPIQDTLYNDLCSYMDFRSSINPKCNNLFVNSSGKPKNIRSFQIAFRNAVIKADLDEAYTAQNLRASFLYEMGRILNDENELSELTDQKIVKQYIALKENHFNDII</sequence>
<proteinExistence type="predicted"/>
<name>A0A2S7F526_CLOBU</name>
<feature type="domain" description="Tyr recombinase" evidence="2">
    <location>
        <begin position="143"/>
        <end position="317"/>
    </location>
</feature>
<gene>
    <name evidence="3" type="ORF">AWN73_20075</name>
</gene>
<dbReference type="RefSeq" id="WP_043665573.1">
    <property type="nucleotide sequence ID" value="NZ_JSEG01000017.1"/>
</dbReference>
<organism evidence="3 4">
    <name type="scientific">Clostridium butyricum</name>
    <dbReference type="NCBI Taxonomy" id="1492"/>
    <lineage>
        <taxon>Bacteria</taxon>
        <taxon>Bacillati</taxon>
        <taxon>Bacillota</taxon>
        <taxon>Clostridia</taxon>
        <taxon>Eubacteriales</taxon>
        <taxon>Clostridiaceae</taxon>
        <taxon>Clostridium</taxon>
    </lineage>
</organism>
<dbReference type="SUPFAM" id="SSF56349">
    <property type="entry name" value="DNA breaking-rejoining enzymes"/>
    <property type="match status" value="1"/>
</dbReference>
<dbReference type="InterPro" id="IPR011010">
    <property type="entry name" value="DNA_brk_join_enz"/>
</dbReference>
<dbReference type="Pfam" id="PF00589">
    <property type="entry name" value="Phage_integrase"/>
    <property type="match status" value="1"/>
</dbReference>
<dbReference type="GO" id="GO:0003677">
    <property type="term" value="F:DNA binding"/>
    <property type="evidence" value="ECO:0007669"/>
    <property type="project" value="InterPro"/>
</dbReference>
<dbReference type="Proteomes" id="UP000238081">
    <property type="component" value="Unassembled WGS sequence"/>
</dbReference>
<dbReference type="InterPro" id="IPR013762">
    <property type="entry name" value="Integrase-like_cat_sf"/>
</dbReference>
<dbReference type="AlphaFoldDB" id="A0A2S7F526"/>
<keyword evidence="1" id="KW-0233">DNA recombination</keyword>
<dbReference type="GO" id="GO:0006310">
    <property type="term" value="P:DNA recombination"/>
    <property type="evidence" value="ECO:0007669"/>
    <property type="project" value="UniProtKB-KW"/>
</dbReference>
<evidence type="ECO:0000313" key="3">
    <source>
        <dbReference type="EMBL" id="PPV12006.1"/>
    </source>
</evidence>
<reference evidence="3 4" key="1">
    <citation type="submission" date="2016-01" db="EMBL/GenBank/DDBJ databases">
        <title>Characterization of the Clostridium difficile lineages that are prevalent in Hong Kong and China.</title>
        <authorList>
            <person name="Kwok J.S.-L."/>
            <person name="Lam W.-Y."/>
            <person name="Ip M."/>
            <person name="Chan T.-F."/>
            <person name="Hawkey P.M."/>
            <person name="Tsui S.K.-W."/>
        </authorList>
    </citation>
    <scope>NUCLEOTIDE SEQUENCE [LARGE SCALE GENOMIC DNA]</scope>
    <source>
        <strain evidence="3 4">300064</strain>
    </source>
</reference>
<evidence type="ECO:0000259" key="2">
    <source>
        <dbReference type="PROSITE" id="PS51898"/>
    </source>
</evidence>
<accession>A0A2S7F526</accession>
<comment type="caution">
    <text evidence="3">The sequence shown here is derived from an EMBL/GenBank/DDBJ whole genome shotgun (WGS) entry which is preliminary data.</text>
</comment>
<evidence type="ECO:0000313" key="4">
    <source>
        <dbReference type="Proteomes" id="UP000238081"/>
    </source>
</evidence>
<dbReference type="EMBL" id="LRDH01000168">
    <property type="protein sequence ID" value="PPV12006.1"/>
    <property type="molecule type" value="Genomic_DNA"/>
</dbReference>